<dbReference type="Pfam" id="PF00583">
    <property type="entry name" value="Acetyltransf_1"/>
    <property type="match status" value="1"/>
</dbReference>
<sequence>MRVRLFERADVAQLAEVFHLSISRAAATHYTQAQRHAWSGAVRSEAYWLARLQGTQTWVAEDAGVILGFINLKPPAVDAPGSVRPSAEIDCLFTHPEHQRRGLAGLLYLALLQHARESGVGHLCVEASHLAMPFFLKQGFVIYSRNQHPRGGEILENFSMTLALG</sequence>
<accession>A0A972FTP6</accession>
<dbReference type="EMBL" id="JAAXYH010000006">
    <property type="protein sequence ID" value="NMH65487.1"/>
    <property type="molecule type" value="Genomic_DNA"/>
</dbReference>
<evidence type="ECO:0000313" key="3">
    <source>
        <dbReference type="Proteomes" id="UP000737113"/>
    </source>
</evidence>
<dbReference type="InterPro" id="IPR016181">
    <property type="entry name" value="Acyl_CoA_acyltransferase"/>
</dbReference>
<dbReference type="CDD" id="cd04301">
    <property type="entry name" value="NAT_SF"/>
    <property type="match status" value="1"/>
</dbReference>
<dbReference type="PANTHER" id="PTHR43451">
    <property type="entry name" value="ACETYLTRANSFERASE (GNAT) FAMILY PROTEIN"/>
    <property type="match status" value="1"/>
</dbReference>
<comment type="caution">
    <text evidence="2">The sequence shown here is derived from an EMBL/GenBank/DDBJ whole genome shotgun (WGS) entry which is preliminary data.</text>
</comment>
<proteinExistence type="predicted"/>
<dbReference type="PANTHER" id="PTHR43451:SF1">
    <property type="entry name" value="ACETYLTRANSFERASE"/>
    <property type="match status" value="1"/>
</dbReference>
<organism evidence="2 3">
    <name type="scientific">Shewanella salipaludis</name>
    <dbReference type="NCBI Taxonomy" id="2723052"/>
    <lineage>
        <taxon>Bacteria</taxon>
        <taxon>Pseudomonadati</taxon>
        <taxon>Pseudomonadota</taxon>
        <taxon>Gammaproteobacteria</taxon>
        <taxon>Alteromonadales</taxon>
        <taxon>Shewanellaceae</taxon>
        <taxon>Shewanella</taxon>
    </lineage>
</organism>
<keyword evidence="3" id="KW-1185">Reference proteome</keyword>
<evidence type="ECO:0000313" key="2">
    <source>
        <dbReference type="EMBL" id="NMH65487.1"/>
    </source>
</evidence>
<gene>
    <name evidence="2" type="ORF">HC757_09920</name>
</gene>
<dbReference type="InterPro" id="IPR052564">
    <property type="entry name" value="N-acetyltrans/Recomb-assoc"/>
</dbReference>
<reference evidence="2" key="1">
    <citation type="submission" date="2020-04" db="EMBL/GenBank/DDBJ databases">
        <title>Description of Shewanella salipaludis sp. nov., isolated from a salt marsh.</title>
        <authorList>
            <person name="Park S."/>
            <person name="Yoon J.-H."/>
        </authorList>
    </citation>
    <scope>NUCLEOTIDE SEQUENCE</scope>
    <source>
        <strain evidence="2">SHSM-M6</strain>
    </source>
</reference>
<dbReference type="AlphaFoldDB" id="A0A972FTP6"/>
<protein>
    <submittedName>
        <fullName evidence="2">GNAT family N-acetyltransferase</fullName>
    </submittedName>
</protein>
<dbReference type="GO" id="GO:0016747">
    <property type="term" value="F:acyltransferase activity, transferring groups other than amino-acyl groups"/>
    <property type="evidence" value="ECO:0007669"/>
    <property type="project" value="InterPro"/>
</dbReference>
<dbReference type="PROSITE" id="PS51186">
    <property type="entry name" value="GNAT"/>
    <property type="match status" value="1"/>
</dbReference>
<dbReference type="SUPFAM" id="SSF55729">
    <property type="entry name" value="Acyl-CoA N-acyltransferases (Nat)"/>
    <property type="match status" value="1"/>
</dbReference>
<dbReference type="InterPro" id="IPR000182">
    <property type="entry name" value="GNAT_dom"/>
</dbReference>
<dbReference type="RefSeq" id="WP_169564190.1">
    <property type="nucleotide sequence ID" value="NZ_JAAXYH010000006.1"/>
</dbReference>
<dbReference type="Proteomes" id="UP000737113">
    <property type="component" value="Unassembled WGS sequence"/>
</dbReference>
<dbReference type="Gene3D" id="3.40.630.30">
    <property type="match status" value="1"/>
</dbReference>
<feature type="domain" description="N-acetyltransferase" evidence="1">
    <location>
        <begin position="1"/>
        <end position="165"/>
    </location>
</feature>
<evidence type="ECO:0000259" key="1">
    <source>
        <dbReference type="PROSITE" id="PS51186"/>
    </source>
</evidence>
<name>A0A972FTP6_9GAMM</name>